<reference evidence="2" key="3">
    <citation type="submission" date="2025-09" db="UniProtKB">
        <authorList>
            <consortium name="Ensembl"/>
        </authorList>
    </citation>
    <scope>IDENTIFICATION</scope>
</reference>
<proteinExistence type="inferred from homology"/>
<dbReference type="GO" id="GO:0006869">
    <property type="term" value="P:lipid transport"/>
    <property type="evidence" value="ECO:0007669"/>
    <property type="project" value="InterPro"/>
</dbReference>
<dbReference type="RefSeq" id="XP_008108841.1">
    <property type="nucleotide sequence ID" value="XM_008110634.3"/>
</dbReference>
<dbReference type="GO" id="GO:0042157">
    <property type="term" value="P:lipoprotein metabolic process"/>
    <property type="evidence" value="ECO:0007669"/>
    <property type="project" value="InterPro"/>
</dbReference>
<dbReference type="Ensembl" id="ENSACAT00000016631.4">
    <property type="protein sequence ID" value="ENSACAP00000016307.3"/>
    <property type="gene ID" value="ENSACAG00000016586.4"/>
</dbReference>
<dbReference type="PANTHER" id="PTHR14096">
    <property type="entry name" value="APOLIPOPROTEIN L"/>
    <property type="match status" value="1"/>
</dbReference>
<name>G1KST0_ANOCA</name>
<dbReference type="InParanoid" id="G1KST0"/>
<dbReference type="KEGG" id="acs:100559860"/>
<dbReference type="eggNOG" id="ENOG502RZGU">
    <property type="taxonomic scope" value="Eukaryota"/>
</dbReference>
<reference evidence="2 3" key="1">
    <citation type="submission" date="2009-12" db="EMBL/GenBank/DDBJ databases">
        <title>The Genome Sequence of Anolis carolinensis (Green Anole Lizard).</title>
        <authorList>
            <consortium name="The Genome Sequencing Platform"/>
            <person name="Di Palma F."/>
            <person name="Alfoldi J."/>
            <person name="Heiman D."/>
            <person name="Young S."/>
            <person name="Grabherr M."/>
            <person name="Johnson J."/>
            <person name="Lander E.S."/>
            <person name="Lindblad-Toh K."/>
        </authorList>
    </citation>
    <scope>NUCLEOTIDE SEQUENCE [LARGE SCALE GENOMIC DNA]</scope>
    <source>
        <strain evidence="2 3">JBL SC #1</strain>
    </source>
</reference>
<dbReference type="AlphaFoldDB" id="G1KST0"/>
<dbReference type="OrthoDB" id="6363454at2759"/>
<dbReference type="Pfam" id="PF05461">
    <property type="entry name" value="ApoL"/>
    <property type="match status" value="1"/>
</dbReference>
<evidence type="ECO:0008006" key="4">
    <source>
        <dbReference type="Google" id="ProtNLM"/>
    </source>
</evidence>
<accession>G1KST0</accession>
<dbReference type="PANTHER" id="PTHR14096:SF27">
    <property type="entry name" value="APOLIPOPROTEIN L2"/>
    <property type="match status" value="1"/>
</dbReference>
<protein>
    <recommendedName>
        <fullName evidence="4">Apolipoprotein L6</fullName>
    </recommendedName>
</protein>
<reference evidence="2" key="2">
    <citation type="submission" date="2025-08" db="UniProtKB">
        <authorList>
            <consortium name="Ensembl"/>
        </authorList>
    </citation>
    <scope>IDENTIFICATION</scope>
</reference>
<dbReference type="InterPro" id="IPR008405">
    <property type="entry name" value="ApoL"/>
</dbReference>
<dbReference type="Bgee" id="ENSACAG00000016586">
    <property type="expression patterns" value="Expressed in skeletal muscle tissue and 3 other cell types or tissues"/>
</dbReference>
<dbReference type="HOGENOM" id="CLU_046288_1_0_1"/>
<dbReference type="GO" id="GO:0008289">
    <property type="term" value="F:lipid binding"/>
    <property type="evidence" value="ECO:0000318"/>
    <property type="project" value="GO_Central"/>
</dbReference>
<dbReference type="GO" id="GO:0005576">
    <property type="term" value="C:extracellular region"/>
    <property type="evidence" value="ECO:0007669"/>
    <property type="project" value="InterPro"/>
</dbReference>
<organism evidence="2 3">
    <name type="scientific">Anolis carolinensis</name>
    <name type="common">Green anole</name>
    <name type="synonym">American chameleon</name>
    <dbReference type="NCBI Taxonomy" id="28377"/>
    <lineage>
        <taxon>Eukaryota</taxon>
        <taxon>Metazoa</taxon>
        <taxon>Chordata</taxon>
        <taxon>Craniata</taxon>
        <taxon>Vertebrata</taxon>
        <taxon>Euteleostomi</taxon>
        <taxon>Lepidosauria</taxon>
        <taxon>Squamata</taxon>
        <taxon>Bifurcata</taxon>
        <taxon>Unidentata</taxon>
        <taxon>Episquamata</taxon>
        <taxon>Toxicofera</taxon>
        <taxon>Iguania</taxon>
        <taxon>Dactyloidae</taxon>
        <taxon>Anolis</taxon>
    </lineage>
</organism>
<keyword evidence="3" id="KW-1185">Reference proteome</keyword>
<dbReference type="GeneTree" id="ENSGT01030000234599"/>
<evidence type="ECO:0000313" key="2">
    <source>
        <dbReference type="Ensembl" id="ENSACAP00000016307.3"/>
    </source>
</evidence>
<dbReference type="Proteomes" id="UP000001646">
    <property type="component" value="Chromosome 5"/>
</dbReference>
<sequence length="352" mass="38742">MTSKEYQIYEEDLRYDDTSENSEELLDEINAEQWRSLMDKDGDYYMEMTENESDLERREESGIWDEMDSNYLACFLKEFPVQKQEIEKSIQCLREMADGIDKTHKDCTIASIAANSTSASSGILSILGLTLAPITAGGSLILTATGIGLGALATVTGLSTTAYESVNNSKERKRAEELMAKCHKTLQNVMHPHGTDFSSECLLNNGAVGENIKHLVSNVASQVPKMYRAAKEIRTNVKALKIARANPALKALAKRAAAAGSTSKRTIRGLKHVQKTFAGTSLAMSKGARMLGTASAGVFLLFDAYSIAQDAKHLTEGAKAETASEIREKAKELEEDLYNLNTFYEELKRIVE</sequence>
<gene>
    <name evidence="2" type="primary">LOC100559860</name>
</gene>
<comment type="similarity">
    <text evidence="1">Belongs to the apolipoprotein L family.</text>
</comment>
<dbReference type="GeneID" id="100559860"/>
<dbReference type="STRING" id="28377.ENSACAP00000016307"/>
<evidence type="ECO:0000313" key="3">
    <source>
        <dbReference type="Proteomes" id="UP000001646"/>
    </source>
</evidence>
<evidence type="ECO:0000256" key="1">
    <source>
        <dbReference type="ARBA" id="ARBA00010090"/>
    </source>
</evidence>